<dbReference type="EMBL" id="JNFF01000116">
    <property type="protein sequence ID" value="KEQ28316.1"/>
    <property type="molecule type" value="Genomic_DNA"/>
</dbReference>
<evidence type="ECO:0000313" key="1">
    <source>
        <dbReference type="EMBL" id="KEQ28316.1"/>
    </source>
</evidence>
<dbReference type="AlphaFoldDB" id="A0A081PC93"/>
<evidence type="ECO:0000313" key="2">
    <source>
        <dbReference type="Proteomes" id="UP000028007"/>
    </source>
</evidence>
<protein>
    <recommendedName>
        <fullName evidence="3">Lipoprotein</fullName>
    </recommendedName>
</protein>
<accession>A0A081PC93</accession>
<dbReference type="Proteomes" id="UP000028007">
    <property type="component" value="Unassembled WGS sequence"/>
</dbReference>
<keyword evidence="2" id="KW-1185">Reference proteome</keyword>
<name>A0A081PC93_9SPHI</name>
<dbReference type="PROSITE" id="PS51257">
    <property type="entry name" value="PROKAR_LIPOPROTEIN"/>
    <property type="match status" value="1"/>
</dbReference>
<organism evidence="1 2">
    <name type="scientific">Pedobacter antarcticus 4BY</name>
    <dbReference type="NCBI Taxonomy" id="1358423"/>
    <lineage>
        <taxon>Bacteria</taxon>
        <taxon>Pseudomonadati</taxon>
        <taxon>Bacteroidota</taxon>
        <taxon>Sphingobacteriia</taxon>
        <taxon>Sphingobacteriales</taxon>
        <taxon>Sphingobacteriaceae</taxon>
        <taxon>Pedobacter</taxon>
    </lineage>
</organism>
<dbReference type="eggNOG" id="ENOG5033RR9">
    <property type="taxonomic scope" value="Bacteria"/>
</dbReference>
<comment type="caution">
    <text evidence="1">The sequence shown here is derived from an EMBL/GenBank/DDBJ whole genome shotgun (WGS) entry which is preliminary data.</text>
</comment>
<reference evidence="1 2" key="1">
    <citation type="journal article" date="1992" name="Int. J. Syst. Bacteriol.">
        <title>Sphingobacterium antarcticus sp. nov. a Psychrotrophic Bacterium from the Soils of Schirmacher Oasis, Antarctica.</title>
        <authorList>
            <person name="Shivaji S."/>
            <person name="Ray M.K."/>
            <person name="Rao N.S."/>
            <person name="Saiserr L."/>
            <person name="Jagannadham M.V."/>
            <person name="Kumar G.S."/>
            <person name="Reddy G."/>
            <person name="Bhargava P.M."/>
        </authorList>
    </citation>
    <scope>NUCLEOTIDE SEQUENCE [LARGE SCALE GENOMIC DNA]</scope>
    <source>
        <strain evidence="1 2">4BY</strain>
    </source>
</reference>
<sequence>MGYSKIMTNNHFQYKIILCFSLIIFTSCKHEKVYQATLFDTKVDLNEHPNVEEPVFSQRHLKSRKEKWVGGIFGSKQFKEWNEVLYNNTVIRINPQVAPPSDSESSDYPSQERSQYDFDDVTYINPSKTSFIARISGPYSIGNRFYLFTAQKSGLKVYSIDRPTVIEGDRQWENRDMVKFGPDILMVDNDYVFNQKTGKAYEITRPGKDRIRGEFAALSPDKQTIAFTTNQLLYQCHYPSGKVHIERIDDQQLSKMVTNKSKEWPYNYFTWITVNGKMFLSAASSSK</sequence>
<proteinExistence type="predicted"/>
<gene>
    <name evidence="1" type="ORF">N180_01400</name>
</gene>
<evidence type="ECO:0008006" key="3">
    <source>
        <dbReference type="Google" id="ProtNLM"/>
    </source>
</evidence>